<evidence type="ECO:0000256" key="4">
    <source>
        <dbReference type="ARBA" id="ARBA00022771"/>
    </source>
</evidence>
<feature type="domain" description="C2H2-type" evidence="10">
    <location>
        <begin position="222"/>
        <end position="249"/>
    </location>
</feature>
<dbReference type="EMBL" id="JACETU010000006">
    <property type="protein sequence ID" value="KAF7426351.1"/>
    <property type="molecule type" value="Genomic_DNA"/>
</dbReference>
<dbReference type="PANTHER" id="PTHR23235">
    <property type="entry name" value="KRUEPPEL-LIKE TRANSCRIPTION FACTOR"/>
    <property type="match status" value="1"/>
</dbReference>
<dbReference type="InterPro" id="IPR036236">
    <property type="entry name" value="Znf_C2H2_sf"/>
</dbReference>
<dbReference type="GeneID" id="59378537"/>
<evidence type="ECO:0000256" key="7">
    <source>
        <dbReference type="ARBA" id="ARBA00023242"/>
    </source>
</evidence>
<evidence type="ECO:0000256" key="1">
    <source>
        <dbReference type="ARBA" id="ARBA00004123"/>
    </source>
</evidence>
<comment type="caution">
    <text evidence="11">The sequence shown here is derived from an EMBL/GenBank/DDBJ whole genome shotgun (WGS) entry which is preliminary data.</text>
</comment>
<feature type="domain" description="C2H2-type" evidence="10">
    <location>
        <begin position="250"/>
        <end position="274"/>
    </location>
</feature>
<evidence type="ECO:0000256" key="9">
    <source>
        <dbReference type="SAM" id="MobiDB-lite"/>
    </source>
</evidence>
<reference evidence="11" key="1">
    <citation type="submission" date="2019-07" db="EMBL/GenBank/DDBJ databases">
        <authorList>
            <person name="Palmer J.M."/>
        </authorList>
    </citation>
    <scope>NUCLEOTIDE SEQUENCE</scope>
    <source>
        <strain evidence="11">PC9</strain>
    </source>
</reference>
<sequence length="424" mass="47049">MGYPESSQRSSLDDFDEFVGTSLERSARRGTYGHHPFPSLYLPPAQEYGDVYPSLPESRDQVHDLSGRLVHRRPSVFDFEPETYRSQLGDDETQPPVGEDIYLSPLSEPVTQPVTSRNSLFPECLPSEGPMDVENRPHLAMTGLPHPDIFALGPPGASVRRRNTSPPLHTMDTETSVTYLPHPSLPSPERDLSIPSRGSRLSRERSMSTPVSHRPKKKSKMHECEICHKLFPRPSGLQTHMNTHTDSKPFPCTVQGCNKRFAVRSNAKRHLRTHGIIPSPPTNDPEPTPYIVDFNDPVVLPPSYSPQSQSLKGPTKLHWVPPSLATRTNVKSLRTCSEVDSESDDGGECFDRQNGVGSFAPALPMPLRTVVPTMPVGPHDEFFEERDSYLPAGSHPYHPTQVRPPADTAEEPSLSSLRCPPSAV</sequence>
<dbReference type="FunFam" id="3.30.160.60:FF:001102">
    <property type="entry name" value="Transcription factor IIIA"/>
    <property type="match status" value="1"/>
</dbReference>
<dbReference type="Proteomes" id="UP000623687">
    <property type="component" value="Unassembled WGS sequence"/>
</dbReference>
<dbReference type="OrthoDB" id="3002550at2759"/>
<evidence type="ECO:0000256" key="2">
    <source>
        <dbReference type="ARBA" id="ARBA00022723"/>
    </source>
</evidence>
<name>A0A8H6ZT63_PLEOS</name>
<dbReference type="PROSITE" id="PS00028">
    <property type="entry name" value="ZINC_FINGER_C2H2_1"/>
    <property type="match status" value="2"/>
</dbReference>
<dbReference type="FunFam" id="3.30.160.60:FF:000045">
    <property type="entry name" value="ZFP69 zinc finger protein B"/>
    <property type="match status" value="1"/>
</dbReference>
<evidence type="ECO:0000313" key="12">
    <source>
        <dbReference type="Proteomes" id="UP000623687"/>
    </source>
</evidence>
<dbReference type="SUPFAM" id="SSF57667">
    <property type="entry name" value="beta-beta-alpha zinc fingers"/>
    <property type="match status" value="1"/>
</dbReference>
<evidence type="ECO:0000256" key="5">
    <source>
        <dbReference type="ARBA" id="ARBA00022833"/>
    </source>
</evidence>
<evidence type="ECO:0000256" key="3">
    <source>
        <dbReference type="ARBA" id="ARBA00022737"/>
    </source>
</evidence>
<dbReference type="PANTHER" id="PTHR23235:SF120">
    <property type="entry name" value="KRUPPEL-LIKE FACTOR 15"/>
    <property type="match status" value="1"/>
</dbReference>
<dbReference type="AlphaFoldDB" id="A0A8H6ZT63"/>
<protein>
    <recommendedName>
        <fullName evidence="10">C2H2-type domain-containing protein</fullName>
    </recommendedName>
</protein>
<comment type="subcellular location">
    <subcellularLocation>
        <location evidence="1">Nucleus</location>
    </subcellularLocation>
</comment>
<evidence type="ECO:0000259" key="10">
    <source>
        <dbReference type="PROSITE" id="PS50157"/>
    </source>
</evidence>
<dbReference type="GO" id="GO:0005634">
    <property type="term" value="C:nucleus"/>
    <property type="evidence" value="ECO:0007669"/>
    <property type="project" value="UniProtKB-SubCell"/>
</dbReference>
<dbReference type="VEuPathDB" id="FungiDB:PC9H_008719"/>
<dbReference type="Gene3D" id="3.30.160.60">
    <property type="entry name" value="Classic Zinc Finger"/>
    <property type="match status" value="2"/>
</dbReference>
<organism evidence="11 12">
    <name type="scientific">Pleurotus ostreatus</name>
    <name type="common">Oyster mushroom</name>
    <name type="synonym">White-rot fungus</name>
    <dbReference type="NCBI Taxonomy" id="5322"/>
    <lineage>
        <taxon>Eukaryota</taxon>
        <taxon>Fungi</taxon>
        <taxon>Dikarya</taxon>
        <taxon>Basidiomycota</taxon>
        <taxon>Agaricomycotina</taxon>
        <taxon>Agaricomycetes</taxon>
        <taxon>Agaricomycetidae</taxon>
        <taxon>Agaricales</taxon>
        <taxon>Pleurotineae</taxon>
        <taxon>Pleurotaceae</taxon>
        <taxon>Pleurotus</taxon>
    </lineage>
</organism>
<dbReference type="GO" id="GO:0000981">
    <property type="term" value="F:DNA-binding transcription factor activity, RNA polymerase II-specific"/>
    <property type="evidence" value="ECO:0007669"/>
    <property type="project" value="TreeGrafter"/>
</dbReference>
<dbReference type="Pfam" id="PF00096">
    <property type="entry name" value="zf-C2H2"/>
    <property type="match status" value="2"/>
</dbReference>
<dbReference type="InterPro" id="IPR013087">
    <property type="entry name" value="Znf_C2H2_type"/>
</dbReference>
<proteinExistence type="predicted"/>
<keyword evidence="5" id="KW-0862">Zinc</keyword>
<keyword evidence="6" id="KW-0238">DNA-binding</keyword>
<dbReference type="RefSeq" id="XP_036629655.1">
    <property type="nucleotide sequence ID" value="XM_036778227.1"/>
</dbReference>
<keyword evidence="2" id="KW-0479">Metal-binding</keyword>
<feature type="region of interest" description="Disordered" evidence="9">
    <location>
        <begin position="154"/>
        <end position="219"/>
    </location>
</feature>
<keyword evidence="3" id="KW-0677">Repeat</keyword>
<feature type="region of interest" description="Disordered" evidence="9">
    <location>
        <begin position="386"/>
        <end position="424"/>
    </location>
</feature>
<evidence type="ECO:0000256" key="8">
    <source>
        <dbReference type="PROSITE-ProRule" id="PRU00042"/>
    </source>
</evidence>
<evidence type="ECO:0000313" key="11">
    <source>
        <dbReference type="EMBL" id="KAF7426351.1"/>
    </source>
</evidence>
<keyword evidence="4 8" id="KW-0863">Zinc-finger</keyword>
<dbReference type="SMART" id="SM00355">
    <property type="entry name" value="ZnF_C2H2"/>
    <property type="match status" value="2"/>
</dbReference>
<dbReference type="PROSITE" id="PS50157">
    <property type="entry name" value="ZINC_FINGER_C2H2_2"/>
    <property type="match status" value="2"/>
</dbReference>
<accession>A0A8H6ZT63</accession>
<evidence type="ECO:0000256" key="6">
    <source>
        <dbReference type="ARBA" id="ARBA00023125"/>
    </source>
</evidence>
<dbReference type="GO" id="GO:0008270">
    <property type="term" value="F:zinc ion binding"/>
    <property type="evidence" value="ECO:0007669"/>
    <property type="project" value="UniProtKB-KW"/>
</dbReference>
<keyword evidence="7" id="KW-0539">Nucleus</keyword>
<keyword evidence="12" id="KW-1185">Reference proteome</keyword>
<dbReference type="GO" id="GO:0000978">
    <property type="term" value="F:RNA polymerase II cis-regulatory region sequence-specific DNA binding"/>
    <property type="evidence" value="ECO:0007669"/>
    <property type="project" value="TreeGrafter"/>
</dbReference>
<gene>
    <name evidence="11" type="ORF">PC9H_008719</name>
</gene>